<gene>
    <name evidence="8" type="ORF">CBF29_01720</name>
</gene>
<dbReference type="PROSITE" id="PS51904">
    <property type="entry name" value="GLYCOSYL_HYDROL_F25_2"/>
    <property type="match status" value="1"/>
</dbReference>
<keyword evidence="4 5" id="KW-0326">Glycosidase</keyword>
<dbReference type="Proteomes" id="UP000287605">
    <property type="component" value="Unassembled WGS sequence"/>
</dbReference>
<sequence length="988" mass="110437">MKRNKFKKVGVFFLVSSLFLSPMVCADEISSDSQNEIEESVSETEEISDNPNLEAVNEITITKMESARVQLEFLGNEHNLYDNPGSLREANELLIGSAHKGTVVTGEALYTTSDGEQHYNFQLGDRYYWANSKAFQQAITITKMESARVRLEFLGNEHNLYDNPGSLREANELLIGSAHKGTVVTGEALYTTSDGEQHYNFQLGDRYYWANSKAFQQAITITKMESARVRLEFLGNEHNLYDNPGSLREANELLIGSAYKGTVVTGEALYTTSDGEQHYNFQLGDRYYWANSKAFQQSITITKMESARVRLEFLGNEHNLYDNPGSLREANELLIGSAYKGTVVTGEALYTTSDGEQHYNFQLGDRYYWANSKAFQQSITITKMESARVRLEFLGNEHNLYDNPGSLREANELLIGSAYKGTVVTGEALYTTSDGEQHYNFQLGDRYYWANSKAFQQAITITKMESARVWLEFLGNEYNLYDNPGSLREANELLIGSAYKGTVVTGEALYTTSDGEQHYNFQLGDRYYWANSKAFQQAITITKMEPARVQLEFLGNEHNLYDNPGSLHEANELLIGSAHKGTVVTGEALYTTSDGEQHYNFKFGDRYYWMNSKGLEKVITITKQESVSTELQIVNGNYDMYNTPQNLKNAMKLEASSAHLQDRIRGTALYTLSDGSRHYNFQLGSRYYWINEKGVTKSTYSRPSAKADFIDVSNHQGDLSQSFYNGLSSQGIQGVVLKVSEGTGFFDKYAKNNYQRARNAGLVTGAYHFARYHSANGAIAEANYFDSKLKAINFDKGSNGYVVLDIEHGIAANAANQTAMANAFINRLRQLGYKNVDMYVGDYYLKSNLHASALAVSNPWIAGYPGTADQSVSSITHTGGMGAWQFTDRYPVGSYRLDASVDYSGKYTGVSSGSYLSGVKMNDFKMIQKDGPIFSRPGAFAHNKVVGNLSTYINRNVQVVSKVVTSDGVYYELVHGNGSIGYVKESNL</sequence>
<dbReference type="GO" id="GO:0009253">
    <property type="term" value="P:peptidoglycan catabolic process"/>
    <property type="evidence" value="ECO:0007669"/>
    <property type="project" value="InterPro"/>
</dbReference>
<dbReference type="SUPFAM" id="SSF82057">
    <property type="entry name" value="Prokaryotic SH3-related domain"/>
    <property type="match status" value="1"/>
</dbReference>
<dbReference type="InterPro" id="IPR025987">
    <property type="entry name" value="GW_dom"/>
</dbReference>
<dbReference type="SUPFAM" id="SSF51445">
    <property type="entry name" value="(Trans)glycosidases"/>
    <property type="match status" value="1"/>
</dbReference>
<dbReference type="InterPro" id="IPR018077">
    <property type="entry name" value="Glyco_hydro_fam25_subgr"/>
</dbReference>
<comment type="catalytic activity">
    <reaction evidence="5">
        <text>Hydrolysis of (1-&gt;4)-beta-linkages between N-acetylmuramic acid and N-acetyl-D-glucosamine residues in a peptidoglycan and between N-acetyl-D-glucosamine residues in chitodextrins.</text>
        <dbReference type="EC" id="3.2.1.17"/>
    </reaction>
</comment>
<evidence type="ECO:0000256" key="1">
    <source>
        <dbReference type="ARBA" id="ARBA00010646"/>
    </source>
</evidence>
<protein>
    <recommendedName>
        <fullName evidence="5">Lysozyme</fullName>
        <ecNumber evidence="5">3.2.1.17</ecNumber>
    </recommendedName>
</protein>
<dbReference type="PANTHER" id="PTHR34135:SF1">
    <property type="entry name" value="GLYCOSYL HYDROLASE FAMILY 25"/>
    <property type="match status" value="1"/>
</dbReference>
<dbReference type="GO" id="GO:0003796">
    <property type="term" value="F:lysozyme activity"/>
    <property type="evidence" value="ECO:0007669"/>
    <property type="project" value="UniProtKB-EC"/>
</dbReference>
<keyword evidence="2 6" id="KW-0732">Signal</keyword>
<dbReference type="InterPro" id="IPR002053">
    <property type="entry name" value="Glyco_hydro_25"/>
</dbReference>
<dbReference type="GO" id="GO:0016998">
    <property type="term" value="P:cell wall macromolecule catabolic process"/>
    <property type="evidence" value="ECO:0007669"/>
    <property type="project" value="InterPro"/>
</dbReference>
<evidence type="ECO:0000256" key="6">
    <source>
        <dbReference type="SAM" id="SignalP"/>
    </source>
</evidence>
<feature type="domain" description="GW" evidence="7">
    <location>
        <begin position="559"/>
        <end position="615"/>
    </location>
</feature>
<feature type="domain" description="GW" evidence="7">
    <location>
        <begin position="319"/>
        <end position="376"/>
    </location>
</feature>
<evidence type="ECO:0000259" key="7">
    <source>
        <dbReference type="Pfam" id="PF13457"/>
    </source>
</evidence>
<comment type="caution">
    <text evidence="8">The sequence shown here is derived from an EMBL/GenBank/DDBJ whole genome shotgun (WGS) entry which is preliminary data.</text>
</comment>
<dbReference type="PANTHER" id="PTHR34135">
    <property type="entry name" value="LYSOZYME"/>
    <property type="match status" value="1"/>
</dbReference>
<feature type="domain" description="GW" evidence="7">
    <location>
        <begin position="239"/>
        <end position="296"/>
    </location>
</feature>
<dbReference type="Gene3D" id="3.20.20.80">
    <property type="entry name" value="Glycosidases"/>
    <property type="match status" value="1"/>
</dbReference>
<dbReference type="InterPro" id="IPR008270">
    <property type="entry name" value="Glyco_hydro_25_AS"/>
</dbReference>
<proteinExistence type="inferred from homology"/>
<dbReference type="SMART" id="SM00641">
    <property type="entry name" value="Glyco_25"/>
    <property type="match status" value="1"/>
</dbReference>
<dbReference type="InterPro" id="IPR017853">
    <property type="entry name" value="GH"/>
</dbReference>
<dbReference type="InterPro" id="IPR038200">
    <property type="entry name" value="GW_dom_sf"/>
</dbReference>
<dbReference type="Gene3D" id="2.30.30.170">
    <property type="match status" value="1"/>
</dbReference>
<feature type="domain" description="GW" evidence="7">
    <location>
        <begin position="925"/>
        <end position="988"/>
    </location>
</feature>
<dbReference type="OrthoDB" id="2173042at2"/>
<dbReference type="EMBL" id="NGKA01000002">
    <property type="protein sequence ID" value="RSU15080.1"/>
    <property type="molecule type" value="Genomic_DNA"/>
</dbReference>
<dbReference type="GO" id="GO:0016052">
    <property type="term" value="P:carbohydrate catabolic process"/>
    <property type="evidence" value="ECO:0007669"/>
    <property type="project" value="TreeGrafter"/>
</dbReference>
<comment type="similarity">
    <text evidence="1 5">Belongs to the glycosyl hydrolase 25 family.</text>
</comment>
<dbReference type="RefSeq" id="WP_126806648.1">
    <property type="nucleotide sequence ID" value="NZ_NGKA01000002.1"/>
</dbReference>
<feature type="signal peptide" evidence="6">
    <location>
        <begin position="1"/>
        <end position="26"/>
    </location>
</feature>
<feature type="domain" description="GW" evidence="7">
    <location>
        <begin position="477"/>
        <end position="536"/>
    </location>
</feature>
<dbReference type="PROSITE" id="PS00953">
    <property type="entry name" value="GLYCOSYL_HYDROL_F25_1"/>
    <property type="match status" value="1"/>
</dbReference>
<feature type="domain" description="GW" evidence="7">
    <location>
        <begin position="624"/>
        <end position="695"/>
    </location>
</feature>
<name>A0A430B419_9ENTE</name>
<feature type="domain" description="GW" evidence="7">
    <location>
        <begin position="79"/>
        <end position="136"/>
    </location>
</feature>
<evidence type="ECO:0000256" key="5">
    <source>
        <dbReference type="RuleBase" id="RU361176"/>
    </source>
</evidence>
<evidence type="ECO:0000313" key="8">
    <source>
        <dbReference type="EMBL" id="RSU15080.1"/>
    </source>
</evidence>
<keyword evidence="9" id="KW-1185">Reference proteome</keyword>
<dbReference type="Pfam" id="PF13457">
    <property type="entry name" value="GW"/>
    <property type="match status" value="8"/>
</dbReference>
<reference evidence="8 9" key="1">
    <citation type="submission" date="2017-05" db="EMBL/GenBank/DDBJ databases">
        <title>Vagococcus spp. assemblies.</title>
        <authorList>
            <person name="Gulvik C.A."/>
        </authorList>
    </citation>
    <scope>NUCLEOTIDE SEQUENCE [LARGE SCALE GENOMIC DNA]</scope>
    <source>
        <strain evidence="8 9">CCUG 51432</strain>
    </source>
</reference>
<keyword evidence="3 5" id="KW-0378">Hydrolase</keyword>
<organism evidence="8 9">
    <name type="scientific">Vagococcus elongatus</name>
    <dbReference type="NCBI Taxonomy" id="180344"/>
    <lineage>
        <taxon>Bacteria</taxon>
        <taxon>Bacillati</taxon>
        <taxon>Bacillota</taxon>
        <taxon>Bacilli</taxon>
        <taxon>Lactobacillales</taxon>
        <taxon>Enterococcaceae</taxon>
        <taxon>Vagococcus</taxon>
    </lineage>
</organism>
<feature type="chain" id="PRO_5019268878" description="Lysozyme" evidence="6">
    <location>
        <begin position="27"/>
        <end position="988"/>
    </location>
</feature>
<feature type="domain" description="GW" evidence="7">
    <location>
        <begin position="399"/>
        <end position="456"/>
    </location>
</feature>
<dbReference type="AlphaFoldDB" id="A0A430B419"/>
<evidence type="ECO:0000256" key="2">
    <source>
        <dbReference type="ARBA" id="ARBA00022729"/>
    </source>
</evidence>
<dbReference type="EC" id="3.2.1.17" evidence="5"/>
<dbReference type="Pfam" id="PF01183">
    <property type="entry name" value="Glyco_hydro_25"/>
    <property type="match status" value="1"/>
</dbReference>
<evidence type="ECO:0000256" key="4">
    <source>
        <dbReference type="ARBA" id="ARBA00023295"/>
    </source>
</evidence>
<evidence type="ECO:0000313" key="9">
    <source>
        <dbReference type="Proteomes" id="UP000287605"/>
    </source>
</evidence>
<evidence type="ECO:0000256" key="3">
    <source>
        <dbReference type="ARBA" id="ARBA00022801"/>
    </source>
</evidence>
<accession>A0A430B419</accession>